<dbReference type="SUPFAM" id="SSF160909">
    <property type="entry name" value="ATP12-like"/>
    <property type="match status" value="1"/>
</dbReference>
<keyword evidence="3" id="KW-0143">Chaperone</keyword>
<evidence type="ECO:0000313" key="4">
    <source>
        <dbReference type="EMBL" id="OQW54677.1"/>
    </source>
</evidence>
<dbReference type="Gene3D" id="1.10.3580.10">
    <property type="entry name" value="ATP12 ATPase"/>
    <property type="match status" value="1"/>
</dbReference>
<dbReference type="PANTHER" id="PTHR21013">
    <property type="entry name" value="ATP SYNTHASE MITOCHONDRIAL F1 COMPLEX ASSEMBLY FACTOR 2/ATP12 PROTEIN, MITOCHONDRIAL PRECURSOR"/>
    <property type="match status" value="1"/>
</dbReference>
<dbReference type="InterPro" id="IPR042272">
    <property type="entry name" value="ATP12_ATP_synth-F1-assembly_N"/>
</dbReference>
<dbReference type="InterPro" id="IPR011419">
    <property type="entry name" value="ATP12_ATP_synth-F1-assembly"/>
</dbReference>
<organism evidence="4 5">
    <name type="scientific">Candidatus Raskinella chloraquaticus</name>
    <dbReference type="NCBI Taxonomy" id="1951219"/>
    <lineage>
        <taxon>Bacteria</taxon>
        <taxon>Pseudomonadati</taxon>
        <taxon>Pseudomonadota</taxon>
        <taxon>Alphaproteobacteria</taxon>
        <taxon>Hyphomicrobiales</taxon>
        <taxon>Phreatobacteraceae</taxon>
        <taxon>Candidatus Raskinella</taxon>
    </lineage>
</organism>
<gene>
    <name evidence="4" type="ORF">A4S15_03505</name>
</gene>
<dbReference type="Proteomes" id="UP000192872">
    <property type="component" value="Unassembled WGS sequence"/>
</dbReference>
<dbReference type="Gene3D" id="3.30.2180.10">
    <property type="entry name" value="ATP12-like"/>
    <property type="match status" value="1"/>
</dbReference>
<dbReference type="EMBL" id="LWDL01000001">
    <property type="protein sequence ID" value="OQW54677.1"/>
    <property type="molecule type" value="Genomic_DNA"/>
</dbReference>
<evidence type="ECO:0000313" key="5">
    <source>
        <dbReference type="Proteomes" id="UP000192872"/>
    </source>
</evidence>
<evidence type="ECO:0000256" key="2">
    <source>
        <dbReference type="ARBA" id="ARBA00022946"/>
    </source>
</evidence>
<dbReference type="Pfam" id="PF07542">
    <property type="entry name" value="ATP12"/>
    <property type="match status" value="1"/>
</dbReference>
<reference evidence="4 5" key="1">
    <citation type="journal article" date="2017" name="Water Res.">
        <title>Comammox in drinking water systems.</title>
        <authorList>
            <person name="Wang Y."/>
            <person name="Ma L."/>
            <person name="Mao Y."/>
            <person name="Jiang X."/>
            <person name="Xia Y."/>
            <person name="Yu K."/>
            <person name="Li B."/>
            <person name="Zhang T."/>
        </authorList>
    </citation>
    <scope>NUCLEOTIDE SEQUENCE [LARGE SCALE GENOMIC DNA]</scope>
    <source>
        <strain evidence="4">SG_bin8</strain>
    </source>
</reference>
<protein>
    <recommendedName>
        <fullName evidence="6">ATPase</fullName>
    </recommendedName>
</protein>
<dbReference type="PANTHER" id="PTHR21013:SF10">
    <property type="entry name" value="ATP SYNTHASE MITOCHONDRIAL F1 COMPLEX ASSEMBLY FACTOR 2"/>
    <property type="match status" value="1"/>
</dbReference>
<name>A0A1W9I501_9HYPH</name>
<dbReference type="GO" id="GO:0043461">
    <property type="term" value="P:proton-transporting ATP synthase complex assembly"/>
    <property type="evidence" value="ECO:0007669"/>
    <property type="project" value="InterPro"/>
</dbReference>
<keyword evidence="2" id="KW-0809">Transit peptide</keyword>
<comment type="caution">
    <text evidence="4">The sequence shown here is derived from an EMBL/GenBank/DDBJ whole genome shotgun (WGS) entry which is preliminary data.</text>
</comment>
<dbReference type="RefSeq" id="WP_376803701.1">
    <property type="nucleotide sequence ID" value="NZ_LWDL01000001.1"/>
</dbReference>
<evidence type="ECO:0000256" key="3">
    <source>
        <dbReference type="ARBA" id="ARBA00023186"/>
    </source>
</evidence>
<accession>A0A1W9I501</accession>
<evidence type="ECO:0000256" key="1">
    <source>
        <dbReference type="ARBA" id="ARBA00008231"/>
    </source>
</evidence>
<dbReference type="STRING" id="1827387.A4S15_03505"/>
<proteinExistence type="inferred from homology"/>
<comment type="similarity">
    <text evidence="1">Belongs to the ATP12 family.</text>
</comment>
<dbReference type="AlphaFoldDB" id="A0A1W9I501"/>
<dbReference type="InterPro" id="IPR023335">
    <property type="entry name" value="ATP12_ortho_dom_sf"/>
</dbReference>
<sequence>MKRFYRDVAVTAVSVRAGSGSFGILLDLKAVKTPAAELFAVPTRALADAIAEEWRMQEERVLPTTMPLMQMAATAIDGVRKARETTIEDLLRYLESDVLCYRAASPPELAARQAALSDPWLSWFQKDTGIGLAATTELVARPADGAKALLRPRLLAMDDFRLVGLQVAAGLTGSIVLALSMAKGVIDARDAYAAAEVEAVWQAEKWGADAEAEARRTNLQAELAAVQRFFVALKQL</sequence>
<evidence type="ECO:0008006" key="6">
    <source>
        <dbReference type="Google" id="ProtNLM"/>
    </source>
</evidence>